<feature type="transmembrane region" description="Helical" evidence="1">
    <location>
        <begin position="293"/>
        <end position="313"/>
    </location>
</feature>
<dbReference type="PANTHER" id="PTHR39177">
    <property type="entry name" value="ABC TRANSPORTER PERMEASE YTRC-RELATED"/>
    <property type="match status" value="1"/>
</dbReference>
<proteinExistence type="predicted"/>
<evidence type="ECO:0000313" key="4">
    <source>
        <dbReference type="Proteomes" id="UP001203136"/>
    </source>
</evidence>
<sequence>MTSKNLFFNLMKENTKQRLWTVALISLIFFFTFPVQTALLISSYLSQDRIDAVWEREAQGVEVIKQQLQERYLSWTAIDNGMLVFLLIVFAVVCGISGFAYLHSRKKTDFYHAIPVKRERLFTVVYLNGVLYTAVPYLISLLISSLMIQVKAGQIFPWGEVLKTYCIHMSFFLLMYTVVIAAALMTGNTIVNVLGTAVFFLWGPGTVMLLIGYFSSYYITFYQDGNRFVELLQKSSPAAWYIGAVSEPEKAGSMALWAVAVTVLLIALCVFLYKKRPSEAAGRAMAFRKSQPVIKLLLVVPIALTGSLIFREMMGSDGWSIFGLVCGLVISYAIIEIIYNFDFRRLFAHKKQFALCTVCSLAILAFFRFDLSGFDSYVPSESKMEAAGIYCRRMDADFLEDYLSELELNSDSRGYDYVSWKSKSAGELVKEMKLADVTSVIEIGKRGVTDAEQAKKRNHGILRSGRYYYRDSSDETIDEVVVAYHLKGGKTVLRRYNMNLSAVSGALDKIYDSEEYKTEVYPILSYQASDVAGINYEEYGDFSHVNLKNDEMKARILEAYQKELRGLTAETRREESPIAAIQFKTGEMQEMIDTLREKKRDFSVFNRKFYYPIYPSFTETISLLKECGVDVGEFLTADKVDKIVMEYYRSEEDVEEIPSAEMEGVYSKERGSWKVTVTDKNEIRQILDSSLSDSLNCTNYLNNTFTGVNLTAYVSVKRGQTEDEFDAAAMPETVQTESIDGSEQETEYVRYGLRFDYDKIPDFVKETFKLTEENMKNDVMWGY</sequence>
<name>A0AAW5F0X3_CLOSY</name>
<dbReference type="PANTHER" id="PTHR39177:SF1">
    <property type="entry name" value="ABC TRANSPORTER PERMEASE YTRC-RELATED"/>
    <property type="match status" value="1"/>
</dbReference>
<feature type="transmembrane region" description="Helical" evidence="1">
    <location>
        <begin position="254"/>
        <end position="273"/>
    </location>
</feature>
<dbReference type="AlphaFoldDB" id="A0AAW5F0X3"/>
<feature type="transmembrane region" description="Helical" evidence="1">
    <location>
        <begin position="167"/>
        <end position="185"/>
    </location>
</feature>
<evidence type="ECO:0000256" key="1">
    <source>
        <dbReference type="SAM" id="Phobius"/>
    </source>
</evidence>
<evidence type="ECO:0000313" key="3">
    <source>
        <dbReference type="EMBL" id="MCK0086209.1"/>
    </source>
</evidence>
<feature type="transmembrane region" description="Helical" evidence="1">
    <location>
        <begin position="197"/>
        <end position="219"/>
    </location>
</feature>
<dbReference type="EMBL" id="JAINVB010000001">
    <property type="protein sequence ID" value="MCK0086209.1"/>
    <property type="molecule type" value="Genomic_DNA"/>
</dbReference>
<organism evidence="3 4">
    <name type="scientific">Clostridium symbiosum</name>
    <name type="common">Bacteroides symbiosus</name>
    <dbReference type="NCBI Taxonomy" id="1512"/>
    <lineage>
        <taxon>Bacteria</taxon>
        <taxon>Bacillati</taxon>
        <taxon>Bacillota</taxon>
        <taxon>Clostridia</taxon>
        <taxon>Lachnospirales</taxon>
        <taxon>Lachnospiraceae</taxon>
        <taxon>Otoolea</taxon>
    </lineage>
</organism>
<dbReference type="Proteomes" id="UP001203136">
    <property type="component" value="Unassembled WGS sequence"/>
</dbReference>
<keyword evidence="1" id="KW-0472">Membrane</keyword>
<reference evidence="3" key="1">
    <citation type="journal article" date="2022" name="Cell Host Microbe">
        <title>Colonization of the live biotherapeutic product VE303 and modulation of the microbiota and metabolites in healthy volunteers.</title>
        <authorList>
            <person name="Dsouza M."/>
            <person name="Menon R."/>
            <person name="Crossette E."/>
            <person name="Bhattarai S.K."/>
            <person name="Schneider J."/>
            <person name="Kim Y.G."/>
            <person name="Reddy S."/>
            <person name="Caballero S."/>
            <person name="Felix C."/>
            <person name="Cornacchione L."/>
            <person name="Hendrickson J."/>
            <person name="Watson A.R."/>
            <person name="Minot S.S."/>
            <person name="Greenfield N."/>
            <person name="Schopf L."/>
            <person name="Szabady R."/>
            <person name="Patarroyo J."/>
            <person name="Smith W."/>
            <person name="Harrison P."/>
            <person name="Kuijper E.J."/>
            <person name="Kelly C.P."/>
            <person name="Olle B."/>
            <person name="Bobilev D."/>
            <person name="Silber J.L."/>
            <person name="Bucci V."/>
            <person name="Roberts B."/>
            <person name="Faith J."/>
            <person name="Norman J.M."/>
        </authorList>
    </citation>
    <scope>NUCLEOTIDE SEQUENCE</scope>
    <source>
        <strain evidence="3">VE303-04</strain>
    </source>
</reference>
<feature type="domain" description="DUF6449" evidence="2">
    <location>
        <begin position="484"/>
        <end position="628"/>
    </location>
</feature>
<feature type="transmembrane region" description="Helical" evidence="1">
    <location>
        <begin position="353"/>
        <end position="371"/>
    </location>
</feature>
<keyword evidence="1" id="KW-0812">Transmembrane</keyword>
<protein>
    <submittedName>
        <fullName evidence="3">ABC transporter permease</fullName>
    </submittedName>
</protein>
<accession>A0AAW5F0X3</accession>
<keyword evidence="1" id="KW-1133">Transmembrane helix</keyword>
<feature type="transmembrane region" description="Helical" evidence="1">
    <location>
        <begin position="82"/>
        <end position="102"/>
    </location>
</feature>
<gene>
    <name evidence="3" type="ORF">K5I21_10080</name>
</gene>
<dbReference type="InterPro" id="IPR045611">
    <property type="entry name" value="DUF6449"/>
</dbReference>
<feature type="transmembrane region" description="Helical" evidence="1">
    <location>
        <begin position="123"/>
        <end position="147"/>
    </location>
</feature>
<dbReference type="RefSeq" id="WP_004461948.1">
    <property type="nucleotide sequence ID" value="NZ_JADNHH010000004.1"/>
</dbReference>
<feature type="transmembrane region" description="Helical" evidence="1">
    <location>
        <begin position="319"/>
        <end position="341"/>
    </location>
</feature>
<evidence type="ECO:0000259" key="2">
    <source>
        <dbReference type="Pfam" id="PF20047"/>
    </source>
</evidence>
<dbReference type="InterPro" id="IPR053046">
    <property type="entry name" value="ABC-5_transporter"/>
</dbReference>
<feature type="transmembrane region" description="Helical" evidence="1">
    <location>
        <begin position="20"/>
        <end position="45"/>
    </location>
</feature>
<dbReference type="Pfam" id="PF20047">
    <property type="entry name" value="DUF6449"/>
    <property type="match status" value="1"/>
</dbReference>
<comment type="caution">
    <text evidence="3">The sequence shown here is derived from an EMBL/GenBank/DDBJ whole genome shotgun (WGS) entry which is preliminary data.</text>
</comment>